<evidence type="ECO:0008006" key="3">
    <source>
        <dbReference type="Google" id="ProtNLM"/>
    </source>
</evidence>
<dbReference type="PANTHER" id="PTHR33112:SF10">
    <property type="entry name" value="TOL"/>
    <property type="match status" value="1"/>
</dbReference>
<evidence type="ECO:0000313" key="2">
    <source>
        <dbReference type="Proteomes" id="UP001642482"/>
    </source>
</evidence>
<dbReference type="PANTHER" id="PTHR33112">
    <property type="entry name" value="DOMAIN PROTEIN, PUTATIVE-RELATED"/>
    <property type="match status" value="1"/>
</dbReference>
<protein>
    <recommendedName>
        <fullName evidence="3">Heterokaryon incompatibility domain-containing protein</fullName>
    </recommendedName>
</protein>
<organism evidence="1 2">
    <name type="scientific">Sporothrix eucalyptigena</name>
    <dbReference type="NCBI Taxonomy" id="1812306"/>
    <lineage>
        <taxon>Eukaryota</taxon>
        <taxon>Fungi</taxon>
        <taxon>Dikarya</taxon>
        <taxon>Ascomycota</taxon>
        <taxon>Pezizomycotina</taxon>
        <taxon>Sordariomycetes</taxon>
        <taxon>Sordariomycetidae</taxon>
        <taxon>Ophiostomatales</taxon>
        <taxon>Ophiostomataceae</taxon>
        <taxon>Sporothrix</taxon>
    </lineage>
</organism>
<reference evidence="1 2" key="1">
    <citation type="submission" date="2024-01" db="EMBL/GenBank/DDBJ databases">
        <authorList>
            <person name="Allen C."/>
            <person name="Tagirdzhanova G."/>
        </authorList>
    </citation>
    <scope>NUCLEOTIDE SEQUENCE [LARGE SCALE GENOMIC DNA]</scope>
</reference>
<name>A0ABP0BNP9_9PEZI</name>
<comment type="caution">
    <text evidence="1">The sequence shown here is derived from an EMBL/GenBank/DDBJ whole genome shotgun (WGS) entry which is preliminary data.</text>
</comment>
<sequence>MEAYYSSAYCTLAATSAQDANAGFLFRPESAAPPREERCVRMPVGLYVCPFVDTFDRDVEDGVLNRRGWVLQERALSRRVLHFTANQVYWECGKGIHCQTGTKMRSSTQQLMGDPQFPLALLTLVKGSRIGLFQHFFEMYSRLDLTYSTDRPVAIAGLEARLARALKTTVVYGIVSRYLHRSLLWQRGGGKPLHRINYRGSQRDNVVPSWSWMAYTGEIGYMDVPFATVEWNRSIYDAWNAKGDTSNSTATTIEFNVAARRFTLRGDDIQRVQFDMEGDKGRIEDDRVRCVVLGRSVFGGQGQEQGQHDEYYVLIVSPIPRSWADDLNGTSTTYERVGVGQLLKSHISLEGPGTIVQIV</sequence>
<dbReference type="EMBL" id="CAWUHD010000039">
    <property type="protein sequence ID" value="CAK7221287.1"/>
    <property type="molecule type" value="Genomic_DNA"/>
</dbReference>
<dbReference type="Proteomes" id="UP001642482">
    <property type="component" value="Unassembled WGS sequence"/>
</dbReference>
<accession>A0ABP0BNP9</accession>
<proteinExistence type="predicted"/>
<gene>
    <name evidence="1" type="ORF">SEUCBS140593_004520</name>
</gene>
<keyword evidence="2" id="KW-1185">Reference proteome</keyword>
<evidence type="ECO:0000313" key="1">
    <source>
        <dbReference type="EMBL" id="CAK7221287.1"/>
    </source>
</evidence>